<dbReference type="OrthoDB" id="5386682at2759"/>
<evidence type="ECO:0000259" key="1">
    <source>
        <dbReference type="Pfam" id="PF06985"/>
    </source>
</evidence>
<protein>
    <submittedName>
        <fullName evidence="2">Heterokaryon incompatibility protein 6, OR allele-like protein</fullName>
    </submittedName>
</protein>
<dbReference type="InterPro" id="IPR010730">
    <property type="entry name" value="HET"/>
</dbReference>
<feature type="domain" description="Heterokaryon incompatibility" evidence="1">
    <location>
        <begin position="142"/>
        <end position="257"/>
    </location>
</feature>
<reference evidence="3" key="1">
    <citation type="journal article" date="2014" name="Genome Announc.">
        <title>Genome sequence and annotation of Acremonium chrysogenum, producer of the beta-lactam antibiotic cephalosporin C.</title>
        <authorList>
            <person name="Terfehr D."/>
            <person name="Dahlmann T.A."/>
            <person name="Specht T."/>
            <person name="Zadra I."/>
            <person name="Kuernsteiner H."/>
            <person name="Kueck U."/>
        </authorList>
    </citation>
    <scope>NUCLEOTIDE SEQUENCE [LARGE SCALE GENOMIC DNA]</scope>
    <source>
        <strain evidence="3">ATCC 11550 / CBS 779.69 / DSM 880 / IAM 14645 / JCM 23072 / IMI 49137</strain>
    </source>
</reference>
<dbReference type="PANTHER" id="PTHR24148:SF64">
    <property type="entry name" value="HETEROKARYON INCOMPATIBILITY DOMAIN-CONTAINING PROTEIN"/>
    <property type="match status" value="1"/>
</dbReference>
<accession>A0A086TDC1</accession>
<sequence length="346" mass="39750">MAITYRPLDASKREFRLLEIQPAGSISDPVYCRIVTARLTEKEKPDYIALSSLYSDDTPDTDRIIVNGRSVTIPNHISQALRHVRAVFFPTVSLHFQRKPKRRPHKAPRWLRELFGLESSPSASSASSTRGEGYGPGATTLLLWIDLLCVNHMDDVEKSQQVVGMRKIYRHAELVVGWLGVKTEHTDAGMEVLGFIDETMPPYWGDPGDREKNPEDYAPIHQWAEPLKDVWTAGVHWIGGADFFMRPYLQRRWILEELSTARYPVFLIGDIIVPWKQLLRLTTLMEEFKYHPSKYFPPEMVPSLIEFPLETSQKFLEEFARREAREDSKIIQKKTYGKSTSTLSSA</sequence>
<dbReference type="InterPro" id="IPR052895">
    <property type="entry name" value="HetReg/Transcr_Mod"/>
</dbReference>
<dbReference type="HOGENOM" id="CLU_044226_0_0_1"/>
<evidence type="ECO:0000313" key="2">
    <source>
        <dbReference type="EMBL" id="KFH47353.1"/>
    </source>
</evidence>
<dbReference type="EMBL" id="JPKY01000010">
    <property type="protein sequence ID" value="KFH47353.1"/>
    <property type="molecule type" value="Genomic_DNA"/>
</dbReference>
<keyword evidence="3" id="KW-1185">Reference proteome</keyword>
<dbReference type="Pfam" id="PF06985">
    <property type="entry name" value="HET"/>
    <property type="match status" value="1"/>
</dbReference>
<gene>
    <name evidence="2" type="ORF">ACRE_018070</name>
</gene>
<proteinExistence type="predicted"/>
<organism evidence="2 3">
    <name type="scientific">Hapsidospora chrysogenum (strain ATCC 11550 / CBS 779.69 / DSM 880 / IAM 14645 / JCM 23072 / IMI 49137)</name>
    <name type="common">Acremonium chrysogenum</name>
    <dbReference type="NCBI Taxonomy" id="857340"/>
    <lineage>
        <taxon>Eukaryota</taxon>
        <taxon>Fungi</taxon>
        <taxon>Dikarya</taxon>
        <taxon>Ascomycota</taxon>
        <taxon>Pezizomycotina</taxon>
        <taxon>Sordariomycetes</taxon>
        <taxon>Hypocreomycetidae</taxon>
        <taxon>Hypocreales</taxon>
        <taxon>Bionectriaceae</taxon>
        <taxon>Hapsidospora</taxon>
    </lineage>
</organism>
<dbReference type="AlphaFoldDB" id="A0A086TDC1"/>
<name>A0A086TDC1_HAPC1</name>
<comment type="caution">
    <text evidence="2">The sequence shown here is derived from an EMBL/GenBank/DDBJ whole genome shotgun (WGS) entry which is preliminary data.</text>
</comment>
<evidence type="ECO:0000313" key="3">
    <source>
        <dbReference type="Proteomes" id="UP000029964"/>
    </source>
</evidence>
<dbReference type="PANTHER" id="PTHR24148">
    <property type="entry name" value="ANKYRIN REPEAT DOMAIN-CONTAINING PROTEIN 39 HOMOLOG-RELATED"/>
    <property type="match status" value="1"/>
</dbReference>
<dbReference type="Proteomes" id="UP000029964">
    <property type="component" value="Unassembled WGS sequence"/>
</dbReference>